<protein>
    <recommendedName>
        <fullName evidence="4">Secreted protein</fullName>
    </recommendedName>
</protein>
<dbReference type="PROSITE" id="PS51257">
    <property type="entry name" value="PROKAR_LIPOPROTEIN"/>
    <property type="match status" value="1"/>
</dbReference>
<dbReference type="RefSeq" id="XP_067083387.1">
    <property type="nucleotide sequence ID" value="XM_067227286.1"/>
</dbReference>
<feature type="chain" id="PRO_5009235602" description="Secreted protein" evidence="1">
    <location>
        <begin position="23"/>
        <end position="148"/>
    </location>
</feature>
<dbReference type="Proteomes" id="UP000195570">
    <property type="component" value="Unassembled WGS sequence"/>
</dbReference>
<comment type="caution">
    <text evidence="2">The sequence shown here is derived from an EMBL/GenBank/DDBJ whole genome shotgun (WGS) entry which is preliminary data.</text>
</comment>
<accession>A0A1G4IKB0</accession>
<keyword evidence="3" id="KW-1185">Reference proteome</keyword>
<dbReference type="AlphaFoldDB" id="A0A1G4IKB0"/>
<proteinExistence type="predicted"/>
<organism evidence="2 3">
    <name type="scientific">Trypanosoma equiperdum</name>
    <dbReference type="NCBI Taxonomy" id="5694"/>
    <lineage>
        <taxon>Eukaryota</taxon>
        <taxon>Discoba</taxon>
        <taxon>Euglenozoa</taxon>
        <taxon>Kinetoplastea</taxon>
        <taxon>Metakinetoplastina</taxon>
        <taxon>Trypanosomatida</taxon>
        <taxon>Trypanosomatidae</taxon>
        <taxon>Trypanosoma</taxon>
    </lineage>
</organism>
<name>A0A1G4IKB0_TRYEQ</name>
<gene>
    <name evidence="2" type="ORF">TEOVI_000452400</name>
</gene>
<dbReference type="GeneID" id="92378464"/>
<sequence>MRGLRFTAETLGSFMFSTVLFAAGGCDSRRFKYASASPKSSDALSDINPRSIGSSKFMCSTTNATAISTGGFLSLLTHGPSYKAFTDDHANKRPRYSKCIMNTCKSLHSVTKNSTGCPKEASNDLLCSRFMLMLLYSLCLTSCRTRGP</sequence>
<dbReference type="EMBL" id="CZPT02001937">
    <property type="protein sequence ID" value="SCU72940.1"/>
    <property type="molecule type" value="Genomic_DNA"/>
</dbReference>
<dbReference type="VEuPathDB" id="TriTrypDB:TEOVI_000452400"/>
<evidence type="ECO:0008006" key="4">
    <source>
        <dbReference type="Google" id="ProtNLM"/>
    </source>
</evidence>
<evidence type="ECO:0000313" key="3">
    <source>
        <dbReference type="Proteomes" id="UP000195570"/>
    </source>
</evidence>
<evidence type="ECO:0000313" key="2">
    <source>
        <dbReference type="EMBL" id="SCU72940.1"/>
    </source>
</evidence>
<feature type="signal peptide" evidence="1">
    <location>
        <begin position="1"/>
        <end position="22"/>
    </location>
</feature>
<evidence type="ECO:0000256" key="1">
    <source>
        <dbReference type="SAM" id="SignalP"/>
    </source>
</evidence>
<reference evidence="2" key="1">
    <citation type="submission" date="2016-09" db="EMBL/GenBank/DDBJ databases">
        <authorList>
            <person name="Hebert L."/>
            <person name="Moumen B."/>
        </authorList>
    </citation>
    <scope>NUCLEOTIDE SEQUENCE [LARGE SCALE GENOMIC DNA]</scope>
    <source>
        <strain evidence="2">OVI</strain>
    </source>
</reference>
<keyword evidence="1" id="KW-0732">Signal</keyword>